<protein>
    <submittedName>
        <fullName evidence="1">Pilus assembly protein PilW</fullName>
    </submittedName>
</protein>
<gene>
    <name evidence="1" type="ORF">IZU98_19330</name>
</gene>
<organism evidence="1 2">
    <name type="scientific">Pseudomonas fulva</name>
    <dbReference type="NCBI Taxonomy" id="47880"/>
    <lineage>
        <taxon>Bacteria</taxon>
        <taxon>Pseudomonadati</taxon>
        <taxon>Pseudomonadota</taxon>
        <taxon>Gammaproteobacteria</taxon>
        <taxon>Pseudomonadales</taxon>
        <taxon>Pseudomonadaceae</taxon>
        <taxon>Pseudomonas</taxon>
    </lineage>
</organism>
<dbReference type="Proteomes" id="UP000594430">
    <property type="component" value="Chromosome"/>
</dbReference>
<dbReference type="EMBL" id="CP064946">
    <property type="protein sequence ID" value="QPH48510.1"/>
    <property type="molecule type" value="Genomic_DNA"/>
</dbReference>
<evidence type="ECO:0000313" key="2">
    <source>
        <dbReference type="Proteomes" id="UP000594430"/>
    </source>
</evidence>
<name>A0A7S9Q337_9PSED</name>
<proteinExistence type="predicted"/>
<dbReference type="AlphaFoldDB" id="A0A7S9Q337"/>
<evidence type="ECO:0000313" key="1">
    <source>
        <dbReference type="EMBL" id="QPH48510.1"/>
    </source>
</evidence>
<accession>A0A7S9Q337</accession>
<dbReference type="RefSeq" id="WP_088523213.1">
    <property type="nucleotide sequence ID" value="NZ_BQHM01000014.1"/>
</dbReference>
<reference evidence="1 2" key="1">
    <citation type="submission" date="2020-11" db="EMBL/GenBank/DDBJ databases">
        <title>Pseudomonas fulva producing VIM-24.</title>
        <authorList>
            <person name="Liu S."/>
        </authorList>
    </citation>
    <scope>NUCLEOTIDE SEQUENCE [LARGE SCALE GENOMIC DNA]</scope>
    <source>
        <strain evidence="1 2">ZDHY414</strain>
    </source>
</reference>
<sequence length="212" mass="23255">MRPWQKGGGLLELLLALALGLMLLAGASQLFTSAHRAWQLQGAALRMQEDARLALLRMAQDIRMAGMFGCLRLEPADLPDGDTFTAFSRPLEVEGSNLEVVVADLPGHPLKPQWTLLTDCVGYAKVHRGHVQAAAPLMAIPITRHRYAVRGATLYFTRGSSTQPLLEHVRRLHVVAAADGQRIDLHLDLFDPVLALEQQYVVSVARRNGGEP</sequence>